<proteinExistence type="predicted"/>
<comment type="caution">
    <text evidence="1">The sequence shown here is derived from an EMBL/GenBank/DDBJ whole genome shotgun (WGS) entry which is preliminary data.</text>
</comment>
<protein>
    <submittedName>
        <fullName evidence="1">Uncharacterized protein</fullName>
    </submittedName>
</protein>
<gene>
    <name evidence="1" type="ORF">D9611_008209</name>
</gene>
<sequence>MKTRNRIGARLIEACRGETEWVQPQGVTESRGWASSSAGLWTSMQYWDNPWMASYTRIIIARLVGPDLQSDNEMPLNMVRRKGSIDEGVLGTWAKRRDLWSGINAVRFVEPYILVARTRPIELHHVFVVCFFG</sequence>
<keyword evidence="2" id="KW-1185">Reference proteome</keyword>
<dbReference type="EMBL" id="JAACJK010000111">
    <property type="protein sequence ID" value="KAF5332222.1"/>
    <property type="molecule type" value="Genomic_DNA"/>
</dbReference>
<organism evidence="1 2">
    <name type="scientific">Ephemerocybe angulata</name>
    <dbReference type="NCBI Taxonomy" id="980116"/>
    <lineage>
        <taxon>Eukaryota</taxon>
        <taxon>Fungi</taxon>
        <taxon>Dikarya</taxon>
        <taxon>Basidiomycota</taxon>
        <taxon>Agaricomycotina</taxon>
        <taxon>Agaricomycetes</taxon>
        <taxon>Agaricomycetidae</taxon>
        <taxon>Agaricales</taxon>
        <taxon>Agaricineae</taxon>
        <taxon>Psathyrellaceae</taxon>
        <taxon>Ephemerocybe</taxon>
    </lineage>
</organism>
<evidence type="ECO:0000313" key="2">
    <source>
        <dbReference type="Proteomes" id="UP000541558"/>
    </source>
</evidence>
<dbReference type="AlphaFoldDB" id="A0A8H5BZ38"/>
<evidence type="ECO:0000313" key="1">
    <source>
        <dbReference type="EMBL" id="KAF5332222.1"/>
    </source>
</evidence>
<name>A0A8H5BZ38_9AGAR</name>
<reference evidence="1 2" key="1">
    <citation type="journal article" date="2020" name="ISME J.">
        <title>Uncovering the hidden diversity of litter-decomposition mechanisms in mushroom-forming fungi.</title>
        <authorList>
            <person name="Floudas D."/>
            <person name="Bentzer J."/>
            <person name="Ahren D."/>
            <person name="Johansson T."/>
            <person name="Persson P."/>
            <person name="Tunlid A."/>
        </authorList>
    </citation>
    <scope>NUCLEOTIDE SEQUENCE [LARGE SCALE GENOMIC DNA]</scope>
    <source>
        <strain evidence="1 2">CBS 175.51</strain>
    </source>
</reference>
<accession>A0A8H5BZ38</accession>
<dbReference type="OrthoDB" id="10550058at2759"/>
<dbReference type="Proteomes" id="UP000541558">
    <property type="component" value="Unassembled WGS sequence"/>
</dbReference>